<comment type="caution">
    <text evidence="1">The sequence shown here is derived from an EMBL/GenBank/DDBJ whole genome shotgun (WGS) entry which is preliminary data.</text>
</comment>
<reference evidence="1 2" key="1">
    <citation type="submission" date="2019-03" db="EMBL/GenBank/DDBJ databases">
        <title>Genomic Encyclopedia of Type Strains, Phase IV (KMG-IV): sequencing the most valuable type-strain genomes for metagenomic binning, comparative biology and taxonomic classification.</title>
        <authorList>
            <person name="Goeker M."/>
        </authorList>
    </citation>
    <scope>NUCLEOTIDE SEQUENCE [LARGE SCALE GENOMIC DNA]</scope>
    <source>
        <strain evidence="1 2">DSM 28697</strain>
    </source>
</reference>
<keyword evidence="2" id="KW-1185">Reference proteome</keyword>
<dbReference type="Proteomes" id="UP000295632">
    <property type="component" value="Unassembled WGS sequence"/>
</dbReference>
<evidence type="ECO:0000313" key="2">
    <source>
        <dbReference type="Proteomes" id="UP000295632"/>
    </source>
</evidence>
<gene>
    <name evidence="1" type="ORF">EV213_12032</name>
</gene>
<protein>
    <submittedName>
        <fullName evidence="1">Uncharacterized protein</fullName>
    </submittedName>
</protein>
<dbReference type="AlphaFoldDB" id="A0A4R6TS49"/>
<accession>A0A4R6TS49</accession>
<name>A0A4R6TS49_9BACI</name>
<sequence length="61" mass="7191">MTNSRLIYVTSFETMKQNKADSKTNLSGFVFFRLIYMFIRPHYPLSYTLFTSHETVKSTNS</sequence>
<organism evidence="1 2">
    <name type="scientific">Aureibacillus halotolerans</name>
    <dbReference type="NCBI Taxonomy" id="1508390"/>
    <lineage>
        <taxon>Bacteria</taxon>
        <taxon>Bacillati</taxon>
        <taxon>Bacillota</taxon>
        <taxon>Bacilli</taxon>
        <taxon>Bacillales</taxon>
        <taxon>Bacillaceae</taxon>
        <taxon>Aureibacillus</taxon>
    </lineage>
</organism>
<evidence type="ECO:0000313" key="1">
    <source>
        <dbReference type="EMBL" id="TDQ36101.1"/>
    </source>
</evidence>
<proteinExistence type="predicted"/>
<dbReference type="EMBL" id="SNYJ01000020">
    <property type="protein sequence ID" value="TDQ36101.1"/>
    <property type="molecule type" value="Genomic_DNA"/>
</dbReference>